<evidence type="ECO:0000313" key="4">
    <source>
        <dbReference type="Proteomes" id="UP000001116"/>
    </source>
</evidence>
<dbReference type="OrthoDB" id="26872at2"/>
<evidence type="ECO:0000256" key="1">
    <source>
        <dbReference type="SAM" id="MobiDB-lite"/>
    </source>
</evidence>
<geneLocation type="plasmid" evidence="3 4">
    <name>pKRAD01</name>
</geneLocation>
<feature type="region of interest" description="Disordered" evidence="1">
    <location>
        <begin position="56"/>
        <end position="85"/>
    </location>
</feature>
<dbReference type="PANTHER" id="PTHR36933">
    <property type="entry name" value="SLL0788 PROTEIN"/>
    <property type="match status" value="1"/>
</dbReference>
<dbReference type="AlphaFoldDB" id="A6WGV6"/>
<dbReference type="InterPro" id="IPR005183">
    <property type="entry name" value="DUF305_CopM-like"/>
</dbReference>
<organism evidence="3 4">
    <name type="scientific">Kineococcus radiotolerans (strain ATCC BAA-149 / DSM 14245 / SRS30216)</name>
    <dbReference type="NCBI Taxonomy" id="266940"/>
    <lineage>
        <taxon>Bacteria</taxon>
        <taxon>Bacillati</taxon>
        <taxon>Actinomycetota</taxon>
        <taxon>Actinomycetes</taxon>
        <taxon>Kineosporiales</taxon>
        <taxon>Kineosporiaceae</taxon>
        <taxon>Kineococcus</taxon>
    </lineage>
</organism>
<dbReference type="HOGENOM" id="CLU_074343_1_1_11"/>
<evidence type="ECO:0000259" key="2">
    <source>
        <dbReference type="Pfam" id="PF03713"/>
    </source>
</evidence>
<dbReference type="RefSeq" id="WP_012001977.1">
    <property type="nucleotide sequence ID" value="NC_009806.1"/>
</dbReference>
<keyword evidence="4" id="KW-1185">Reference proteome</keyword>
<sequence>MRTFPFTSTLTLTGTGTGTGTGSNGTRGTRRGLARAGALSAAAVLTLGLAACGGQDSGSMDHSSMASSSTSSSSPATSETSAATDAVDAVDAEHNDQDVMFAQMMIVHHQGAIEMAQMATTQASSQEVKDLAANIESAQQPEIDQMTSWLEAWGEPVSADSSTGGMDHSTMDPSADSSMSGTSETSGMSGMMTEEQMTQLQNATGVDFDRMFLQMMIEHHTGAVQMAETEQQQGSNPQALELADSIVTSQTEEISQMQQMLTTLG</sequence>
<feature type="compositionally biased region" description="Gly residues" evidence="1">
    <location>
        <begin position="15"/>
        <end position="25"/>
    </location>
</feature>
<proteinExistence type="predicted"/>
<accession>A6WGV6</accession>
<dbReference type="PANTHER" id="PTHR36933:SF1">
    <property type="entry name" value="SLL0788 PROTEIN"/>
    <property type="match status" value="1"/>
</dbReference>
<dbReference type="Pfam" id="PF03713">
    <property type="entry name" value="DUF305"/>
    <property type="match status" value="1"/>
</dbReference>
<feature type="region of interest" description="Disordered" evidence="1">
    <location>
        <begin position="158"/>
        <end position="189"/>
    </location>
</feature>
<feature type="compositionally biased region" description="Low complexity" evidence="1">
    <location>
        <begin position="177"/>
        <end position="189"/>
    </location>
</feature>
<evidence type="ECO:0000313" key="3">
    <source>
        <dbReference type="EMBL" id="ABS06045.1"/>
    </source>
</evidence>
<dbReference type="InterPro" id="IPR012347">
    <property type="entry name" value="Ferritin-like"/>
</dbReference>
<gene>
    <name evidence="3" type="ordered locus">Krad_4586</name>
</gene>
<feature type="region of interest" description="Disordered" evidence="1">
    <location>
        <begin position="1"/>
        <end position="30"/>
    </location>
</feature>
<dbReference type="Proteomes" id="UP000001116">
    <property type="component" value="Plasmid pKRAD01"/>
</dbReference>
<feature type="domain" description="DUF305" evidence="2">
    <location>
        <begin position="98"/>
        <end position="261"/>
    </location>
</feature>
<dbReference type="KEGG" id="kra:Krad_4586"/>
<dbReference type="Gene3D" id="1.20.1260.10">
    <property type="match status" value="1"/>
</dbReference>
<protein>
    <recommendedName>
        <fullName evidence="2">DUF305 domain-containing protein</fullName>
    </recommendedName>
</protein>
<name>A6WGV6_KINRD</name>
<dbReference type="EMBL" id="CP000751">
    <property type="protein sequence ID" value="ABS06045.1"/>
    <property type="molecule type" value="Genomic_DNA"/>
</dbReference>
<reference evidence="4" key="1">
    <citation type="journal article" date="2008" name="PLoS ONE">
        <title>Survival in nuclear waste, extreme resistance, and potential applications gleaned from the genome sequence of Kineococcus radiotolerans SRS30216.</title>
        <authorList>
            <person name="Bagwell C.E."/>
            <person name="Bhat S."/>
            <person name="Hawkins G.M."/>
            <person name="Smith B.W."/>
            <person name="Biswas T."/>
            <person name="Hoover T.R."/>
            <person name="Saunders E."/>
            <person name="Han C.S."/>
            <person name="Tsodikov O.V."/>
            <person name="Shimkets L.J."/>
        </authorList>
    </citation>
    <scope>NUCLEOTIDE SEQUENCE [LARGE SCALE GENOMIC DNA]</scope>
    <source>
        <strain evidence="4">ATCC BAA-149 / DSM 14245 / SRS30216</strain>
    </source>
</reference>
<keyword evidence="3" id="KW-0614">Plasmid</keyword>